<reference evidence="3" key="1">
    <citation type="submission" date="2020-06" db="EMBL/GenBank/DDBJ databases">
        <authorList>
            <person name="Li T."/>
            <person name="Hu X."/>
            <person name="Zhang T."/>
            <person name="Song X."/>
            <person name="Zhang H."/>
            <person name="Dai N."/>
            <person name="Sheng W."/>
            <person name="Hou X."/>
            <person name="Wei L."/>
        </authorList>
    </citation>
    <scope>NUCLEOTIDE SEQUENCE</scope>
    <source>
        <strain evidence="3">KEN1</strain>
        <tissue evidence="3">Leaf</tissue>
    </source>
</reference>
<feature type="compositionally biased region" description="Basic residues" evidence="2">
    <location>
        <begin position="27"/>
        <end position="62"/>
    </location>
</feature>
<protein>
    <submittedName>
        <fullName evidence="3">Uncharacterized protein</fullName>
    </submittedName>
</protein>
<feature type="coiled-coil region" evidence="1">
    <location>
        <begin position="94"/>
        <end position="128"/>
    </location>
</feature>
<reference evidence="3" key="2">
    <citation type="journal article" date="2024" name="Plant">
        <title>Genomic evolution and insights into agronomic trait innovations of Sesamum species.</title>
        <authorList>
            <person name="Miao H."/>
            <person name="Wang L."/>
            <person name="Qu L."/>
            <person name="Liu H."/>
            <person name="Sun Y."/>
            <person name="Le M."/>
            <person name="Wang Q."/>
            <person name="Wei S."/>
            <person name="Zheng Y."/>
            <person name="Lin W."/>
            <person name="Duan Y."/>
            <person name="Cao H."/>
            <person name="Xiong S."/>
            <person name="Wang X."/>
            <person name="Wei L."/>
            <person name="Li C."/>
            <person name="Ma Q."/>
            <person name="Ju M."/>
            <person name="Zhao R."/>
            <person name="Li G."/>
            <person name="Mu C."/>
            <person name="Tian Q."/>
            <person name="Mei H."/>
            <person name="Zhang T."/>
            <person name="Gao T."/>
            <person name="Zhang H."/>
        </authorList>
    </citation>
    <scope>NUCLEOTIDE SEQUENCE</scope>
    <source>
        <strain evidence="3">KEN1</strain>
    </source>
</reference>
<evidence type="ECO:0000313" key="3">
    <source>
        <dbReference type="EMBL" id="KAL0416175.1"/>
    </source>
</evidence>
<dbReference type="EMBL" id="JACGWN010000012">
    <property type="protein sequence ID" value="KAL0416175.1"/>
    <property type="molecule type" value="Genomic_DNA"/>
</dbReference>
<keyword evidence="1" id="KW-0175">Coiled coil</keyword>
<proteinExistence type="predicted"/>
<comment type="caution">
    <text evidence="3">The sequence shown here is derived from an EMBL/GenBank/DDBJ whole genome shotgun (WGS) entry which is preliminary data.</text>
</comment>
<dbReference type="AlphaFoldDB" id="A0AAW2UIW6"/>
<evidence type="ECO:0000256" key="1">
    <source>
        <dbReference type="SAM" id="Coils"/>
    </source>
</evidence>
<evidence type="ECO:0000256" key="2">
    <source>
        <dbReference type="SAM" id="MobiDB-lite"/>
    </source>
</evidence>
<gene>
    <name evidence="3" type="ORF">Slati_3449400</name>
</gene>
<feature type="region of interest" description="Disordered" evidence="2">
    <location>
        <begin position="1"/>
        <end position="69"/>
    </location>
</feature>
<name>A0AAW2UIW6_9LAMI</name>
<sequence>MHARTRDAPFPVVGGSDPAPGEPSKSNKWKRKGKGKSQRKSQSKSKTKSSRSTKSSRQRRKEAHLAADHAKEDENAVAFGHNLSLKCSLWRQEKFSTDAKIQDLEKQLKEATDQNAELNNMRSILESRAKE</sequence>
<organism evidence="3">
    <name type="scientific">Sesamum latifolium</name>
    <dbReference type="NCBI Taxonomy" id="2727402"/>
    <lineage>
        <taxon>Eukaryota</taxon>
        <taxon>Viridiplantae</taxon>
        <taxon>Streptophyta</taxon>
        <taxon>Embryophyta</taxon>
        <taxon>Tracheophyta</taxon>
        <taxon>Spermatophyta</taxon>
        <taxon>Magnoliopsida</taxon>
        <taxon>eudicotyledons</taxon>
        <taxon>Gunneridae</taxon>
        <taxon>Pentapetalae</taxon>
        <taxon>asterids</taxon>
        <taxon>lamiids</taxon>
        <taxon>Lamiales</taxon>
        <taxon>Pedaliaceae</taxon>
        <taxon>Sesamum</taxon>
    </lineage>
</organism>
<accession>A0AAW2UIW6</accession>